<dbReference type="RefSeq" id="WP_344773002.1">
    <property type="nucleotide sequence ID" value="NZ_BAABBX010000002.1"/>
</dbReference>
<accession>A0ABP8AG25</accession>
<keyword evidence="4" id="KW-1185">Reference proteome</keyword>
<feature type="region of interest" description="Disordered" evidence="1">
    <location>
        <begin position="1"/>
        <end position="38"/>
    </location>
</feature>
<sequence>MSQGPEAHTPRGASDSAGQPWAGRSFTPNTAAGDDGSADPALLAALSGFRGGTAGPEAVVEAFRSARLLIPLLAHAGDVGTAPDGHLVDKTQELSIVTVAGPDGRKVLPAFTSVQTLAAWDPKARPVPAAGPRIALAAASEQTELIVIDPASPTEFVLRRPAVYALASGGDWTQPDRDPAVRQAFEQALSGEPDALGVELVAGDPAQRLAAAELVVRLRLRDGLSQQQLGELAARVSARWAATEAIANGVDSLALQLLRG</sequence>
<feature type="domain" description="SseB protein N-terminal" evidence="2">
    <location>
        <begin position="43"/>
        <end position="163"/>
    </location>
</feature>
<organism evidence="3 4">
    <name type="scientific">Gryllotalpicola kribbensis</name>
    <dbReference type="NCBI Taxonomy" id="993084"/>
    <lineage>
        <taxon>Bacteria</taxon>
        <taxon>Bacillati</taxon>
        <taxon>Actinomycetota</taxon>
        <taxon>Actinomycetes</taxon>
        <taxon>Micrococcales</taxon>
        <taxon>Microbacteriaceae</taxon>
        <taxon>Gryllotalpicola</taxon>
    </lineage>
</organism>
<dbReference type="EMBL" id="BAABBX010000002">
    <property type="protein sequence ID" value="GAA4183392.1"/>
    <property type="molecule type" value="Genomic_DNA"/>
</dbReference>
<reference evidence="4" key="1">
    <citation type="journal article" date="2019" name="Int. J. Syst. Evol. Microbiol.">
        <title>The Global Catalogue of Microorganisms (GCM) 10K type strain sequencing project: providing services to taxonomists for standard genome sequencing and annotation.</title>
        <authorList>
            <consortium name="The Broad Institute Genomics Platform"/>
            <consortium name="The Broad Institute Genome Sequencing Center for Infectious Disease"/>
            <person name="Wu L."/>
            <person name="Ma J."/>
        </authorList>
    </citation>
    <scope>NUCLEOTIDE SEQUENCE [LARGE SCALE GENOMIC DNA]</scope>
    <source>
        <strain evidence="4">JCM 17593</strain>
    </source>
</reference>
<evidence type="ECO:0000313" key="3">
    <source>
        <dbReference type="EMBL" id="GAA4183392.1"/>
    </source>
</evidence>
<dbReference type="InterPro" id="IPR009839">
    <property type="entry name" value="SseB_N"/>
</dbReference>
<dbReference type="Proteomes" id="UP001500213">
    <property type="component" value="Unassembled WGS sequence"/>
</dbReference>
<protein>
    <submittedName>
        <fullName evidence="3">SseB family protein</fullName>
    </submittedName>
</protein>
<evidence type="ECO:0000256" key="1">
    <source>
        <dbReference type="SAM" id="MobiDB-lite"/>
    </source>
</evidence>
<evidence type="ECO:0000259" key="2">
    <source>
        <dbReference type="Pfam" id="PF07179"/>
    </source>
</evidence>
<name>A0ABP8AG25_9MICO</name>
<proteinExistence type="predicted"/>
<evidence type="ECO:0000313" key="4">
    <source>
        <dbReference type="Proteomes" id="UP001500213"/>
    </source>
</evidence>
<dbReference type="Pfam" id="PF07179">
    <property type="entry name" value="SseB"/>
    <property type="match status" value="1"/>
</dbReference>
<gene>
    <name evidence="3" type="ORF">GCM10022288_02600</name>
</gene>
<comment type="caution">
    <text evidence="3">The sequence shown here is derived from an EMBL/GenBank/DDBJ whole genome shotgun (WGS) entry which is preliminary data.</text>
</comment>